<dbReference type="STRING" id="568069.A0A1J1I0V6"/>
<evidence type="ECO:0000256" key="3">
    <source>
        <dbReference type="ARBA" id="ARBA00022729"/>
    </source>
</evidence>
<evidence type="ECO:0000256" key="5">
    <source>
        <dbReference type="SAM" id="MobiDB-lite"/>
    </source>
</evidence>
<dbReference type="AlphaFoldDB" id="A0A1J1I0V6"/>
<dbReference type="Gene3D" id="2.20.100.10">
    <property type="entry name" value="Thrombospondin type-1 (TSP1) repeat"/>
    <property type="match status" value="3"/>
</dbReference>
<dbReference type="PROSITE" id="PS50900">
    <property type="entry name" value="PLAC"/>
    <property type="match status" value="1"/>
</dbReference>
<evidence type="ECO:0000256" key="4">
    <source>
        <dbReference type="ARBA" id="ARBA00022737"/>
    </source>
</evidence>
<dbReference type="SUPFAM" id="SSF82895">
    <property type="entry name" value="TSP-1 type 1 repeat"/>
    <property type="match status" value="3"/>
</dbReference>
<dbReference type="GO" id="GO:0005576">
    <property type="term" value="C:extracellular region"/>
    <property type="evidence" value="ECO:0007669"/>
    <property type="project" value="UniProtKB-SubCell"/>
</dbReference>
<dbReference type="SMART" id="SM00209">
    <property type="entry name" value="TSP1"/>
    <property type="match status" value="4"/>
</dbReference>
<feature type="compositionally biased region" description="Polar residues" evidence="5">
    <location>
        <begin position="400"/>
        <end position="416"/>
    </location>
</feature>
<dbReference type="InterPro" id="IPR000884">
    <property type="entry name" value="TSP1_rpt"/>
</dbReference>
<dbReference type="InterPro" id="IPR036383">
    <property type="entry name" value="TSP1_rpt_sf"/>
</dbReference>
<evidence type="ECO:0000259" key="6">
    <source>
        <dbReference type="PROSITE" id="PS50900"/>
    </source>
</evidence>
<dbReference type="Pfam" id="PF05986">
    <property type="entry name" value="ADAMTS_spacer1"/>
    <property type="match status" value="1"/>
</dbReference>
<dbReference type="InterPro" id="IPR050439">
    <property type="entry name" value="ADAMTS_ADAMTS-like"/>
</dbReference>
<dbReference type="Gene3D" id="2.60.120.830">
    <property type="match status" value="1"/>
</dbReference>
<dbReference type="PANTHER" id="PTHR13723">
    <property type="entry name" value="ADAMTS A DISINTEGRIN AND METALLOPROTEASE WITH THROMBOSPONDIN MOTIFS PROTEASE"/>
    <property type="match status" value="1"/>
</dbReference>
<dbReference type="OrthoDB" id="5781878at2759"/>
<keyword evidence="3" id="KW-0732">Signal</keyword>
<dbReference type="Pfam" id="PF19030">
    <property type="entry name" value="TSP1_ADAMTS"/>
    <property type="match status" value="4"/>
</dbReference>
<keyword evidence="4" id="KW-0677">Repeat</keyword>
<dbReference type="GO" id="GO:0006508">
    <property type="term" value="P:proteolysis"/>
    <property type="evidence" value="ECO:0007669"/>
    <property type="project" value="TreeGrafter"/>
</dbReference>
<dbReference type="GO" id="GO:0030198">
    <property type="term" value="P:extracellular matrix organization"/>
    <property type="evidence" value="ECO:0007669"/>
    <property type="project" value="TreeGrafter"/>
</dbReference>
<reference evidence="7 8" key="1">
    <citation type="submission" date="2015-04" db="EMBL/GenBank/DDBJ databases">
        <authorList>
            <person name="Syromyatnikov M.Y."/>
            <person name="Popov V.N."/>
        </authorList>
    </citation>
    <scope>NUCLEOTIDE SEQUENCE [LARGE SCALE GENOMIC DNA]</scope>
</reference>
<dbReference type="Pfam" id="PF08686">
    <property type="entry name" value="PLAC"/>
    <property type="match status" value="1"/>
</dbReference>
<evidence type="ECO:0000256" key="2">
    <source>
        <dbReference type="ARBA" id="ARBA00022525"/>
    </source>
</evidence>
<evidence type="ECO:0000313" key="7">
    <source>
        <dbReference type="EMBL" id="CRK93983.1"/>
    </source>
</evidence>
<accession>A0A1J1I0V6</accession>
<evidence type="ECO:0000313" key="8">
    <source>
        <dbReference type="Proteomes" id="UP000183832"/>
    </source>
</evidence>
<dbReference type="PANTHER" id="PTHR13723:SF316">
    <property type="entry name" value="LONELY HEART, ISOFORM A"/>
    <property type="match status" value="1"/>
</dbReference>
<dbReference type="InterPro" id="IPR010294">
    <property type="entry name" value="ADAMTS_spacer1"/>
</dbReference>
<dbReference type="GO" id="GO:0004222">
    <property type="term" value="F:metalloendopeptidase activity"/>
    <property type="evidence" value="ECO:0007669"/>
    <property type="project" value="TreeGrafter"/>
</dbReference>
<dbReference type="FunFam" id="2.20.100.10:FF:000005">
    <property type="entry name" value="ADAM metallopeptidase with thrombospondin type 1 motif 9"/>
    <property type="match status" value="1"/>
</dbReference>
<keyword evidence="8" id="KW-1185">Reference proteome</keyword>
<dbReference type="Proteomes" id="UP000183832">
    <property type="component" value="Unassembled WGS sequence"/>
</dbReference>
<dbReference type="GO" id="GO:0031012">
    <property type="term" value="C:extracellular matrix"/>
    <property type="evidence" value="ECO:0007669"/>
    <property type="project" value="TreeGrafter"/>
</dbReference>
<gene>
    <name evidence="7" type="ORF">CLUMA_CG007508</name>
</gene>
<dbReference type="InterPro" id="IPR010909">
    <property type="entry name" value="PLAC"/>
</dbReference>
<comment type="subcellular location">
    <subcellularLocation>
        <location evidence="1">Secreted</location>
    </subcellularLocation>
</comment>
<proteinExistence type="predicted"/>
<keyword evidence="2" id="KW-0964">Secreted</keyword>
<sequence length="663" mass="74359">MTRRGILWISLLHDERLSNVDIWSHKETFITSSQFRAVTARNVDIRNISDESLSEGDSRKQSEDRKAVLKNGVISGSGFMNSGNVRCGSSVCRPISGVFAKNPLPNGYVHVTTLPAGASNITITELRNSINFLALKSTGGEYIINGNYTVSHSGSYDAAGSTIDYHRFDGSVKDSHHPKRSDGVTEWITSSGPLFEPIHLMVLSQQVNPGIKYEYLLPTSLASSEETSEVDYISSAEDNLPLNYKLKAANMQTNTTSTGKRRRRLSWKVIGFTPCSKSCGGGSQQPIIRCVRGDTTRVYSPKKCAHLKNPVVNESLMKCNSQPCPAFWKIGDYNKCRCGEYDEKTNQTREVKCVQELISGVVIQVNSGACIEDKPISTIPCACVKPSRPSKVETYKHNRQQTTISSRNTQNDQKTTSRNRTRAPSKSKKSGSWLVSEWSEQCSSECGAGQQFRTIFCDRSPPHTDRCDIRLTPNTYRECTSDVRCQGEWFIGPWSLCSGDCFNSSKSRTVVCIKHDGFAEESECDLKSKPATFEDCKPDEMKDCKPKWHLSEWSECNKNCGSGIQRRTIKCLELDSKDKILRDSSKCKYSERPAGMRYCNTHDCSEKTTTYDPRVDMIQNDDDPSCRDEFPNCNMVLKSKLCGYAYYNENCCQSCRMISNELF</sequence>
<name>A0A1J1I0V6_9DIPT</name>
<feature type="region of interest" description="Disordered" evidence="5">
    <location>
        <begin position="394"/>
        <end position="431"/>
    </location>
</feature>
<evidence type="ECO:0000256" key="1">
    <source>
        <dbReference type="ARBA" id="ARBA00004613"/>
    </source>
</evidence>
<dbReference type="PROSITE" id="PS50092">
    <property type="entry name" value="TSP1"/>
    <property type="match status" value="4"/>
</dbReference>
<dbReference type="EMBL" id="CVRI01000038">
    <property type="protein sequence ID" value="CRK93983.1"/>
    <property type="molecule type" value="Genomic_DNA"/>
</dbReference>
<feature type="compositionally biased region" description="Basic residues" evidence="5">
    <location>
        <begin position="417"/>
        <end position="429"/>
    </location>
</feature>
<protein>
    <submittedName>
        <fullName evidence="7">CLUMA_CG007508, isoform A</fullName>
    </submittedName>
</protein>
<organism evidence="7 8">
    <name type="scientific">Clunio marinus</name>
    <dbReference type="NCBI Taxonomy" id="568069"/>
    <lineage>
        <taxon>Eukaryota</taxon>
        <taxon>Metazoa</taxon>
        <taxon>Ecdysozoa</taxon>
        <taxon>Arthropoda</taxon>
        <taxon>Hexapoda</taxon>
        <taxon>Insecta</taxon>
        <taxon>Pterygota</taxon>
        <taxon>Neoptera</taxon>
        <taxon>Endopterygota</taxon>
        <taxon>Diptera</taxon>
        <taxon>Nematocera</taxon>
        <taxon>Chironomoidea</taxon>
        <taxon>Chironomidae</taxon>
        <taxon>Clunio</taxon>
    </lineage>
</organism>
<feature type="domain" description="PLAC" evidence="6">
    <location>
        <begin position="622"/>
        <end position="659"/>
    </location>
</feature>